<evidence type="ECO:0000256" key="5">
    <source>
        <dbReference type="ARBA" id="ARBA00023163"/>
    </source>
</evidence>
<accession>A0A5N5WQ86</accession>
<dbReference type="Gene3D" id="4.10.240.10">
    <property type="entry name" value="Zn(2)-C6 fungal-type DNA-binding domain"/>
    <property type="match status" value="1"/>
</dbReference>
<evidence type="ECO:0000256" key="3">
    <source>
        <dbReference type="ARBA" id="ARBA00023015"/>
    </source>
</evidence>
<evidence type="ECO:0000256" key="6">
    <source>
        <dbReference type="ARBA" id="ARBA00023242"/>
    </source>
</evidence>
<dbReference type="PROSITE" id="PS00463">
    <property type="entry name" value="ZN2_CY6_FUNGAL_1"/>
    <property type="match status" value="1"/>
</dbReference>
<dbReference type="GO" id="GO:0000981">
    <property type="term" value="F:DNA-binding transcription factor activity, RNA polymerase II-specific"/>
    <property type="evidence" value="ECO:0007669"/>
    <property type="project" value="InterPro"/>
</dbReference>
<dbReference type="SMART" id="SM00066">
    <property type="entry name" value="GAL4"/>
    <property type="match status" value="1"/>
</dbReference>
<evidence type="ECO:0000256" key="1">
    <source>
        <dbReference type="ARBA" id="ARBA00022723"/>
    </source>
</evidence>
<dbReference type="EMBL" id="ML732347">
    <property type="protein sequence ID" value="KAB8069304.1"/>
    <property type="molecule type" value="Genomic_DNA"/>
</dbReference>
<dbReference type="InterPro" id="IPR001138">
    <property type="entry name" value="Zn2Cys6_DnaBD"/>
</dbReference>
<keyword evidence="6" id="KW-0539">Nucleus</keyword>
<keyword evidence="4" id="KW-0238">DNA-binding</keyword>
<feature type="domain" description="Zn(2)-C6 fungal-type" evidence="7">
    <location>
        <begin position="23"/>
        <end position="51"/>
    </location>
</feature>
<dbReference type="OrthoDB" id="3172332at2759"/>
<dbReference type="Pfam" id="PF00172">
    <property type="entry name" value="Zn_clus"/>
    <property type="match status" value="1"/>
</dbReference>
<dbReference type="GO" id="GO:0003677">
    <property type="term" value="F:DNA binding"/>
    <property type="evidence" value="ECO:0007669"/>
    <property type="project" value="UniProtKB-KW"/>
</dbReference>
<keyword evidence="2" id="KW-0862">Zinc</keyword>
<keyword evidence="3" id="KW-0805">Transcription regulation</keyword>
<dbReference type="PANTHER" id="PTHR36206">
    <property type="entry name" value="ASPERCRYPTIN BIOSYNTHESIS CLUSTER-SPECIFIC TRANSCRIPTION REGULATOR ATNN-RELATED"/>
    <property type="match status" value="1"/>
</dbReference>
<dbReference type="GO" id="GO:0008270">
    <property type="term" value="F:zinc ion binding"/>
    <property type="evidence" value="ECO:0007669"/>
    <property type="project" value="InterPro"/>
</dbReference>
<keyword evidence="5" id="KW-0804">Transcription</keyword>
<name>A0A5N5WQ86_9EURO</name>
<reference evidence="8 9" key="1">
    <citation type="submission" date="2019-04" db="EMBL/GenBank/DDBJ databases">
        <title>Friends and foes A comparative genomics study of 23 Aspergillus species from section Flavi.</title>
        <authorList>
            <consortium name="DOE Joint Genome Institute"/>
            <person name="Kjaerbolling I."/>
            <person name="Vesth T."/>
            <person name="Frisvad J.C."/>
            <person name="Nybo J.L."/>
            <person name="Theobald S."/>
            <person name="Kildgaard S."/>
            <person name="Isbrandt T."/>
            <person name="Kuo A."/>
            <person name="Sato A."/>
            <person name="Lyhne E.K."/>
            <person name="Kogle M.E."/>
            <person name="Wiebenga A."/>
            <person name="Kun R.S."/>
            <person name="Lubbers R.J."/>
            <person name="Makela M.R."/>
            <person name="Barry K."/>
            <person name="Chovatia M."/>
            <person name="Clum A."/>
            <person name="Daum C."/>
            <person name="Haridas S."/>
            <person name="He G."/>
            <person name="LaButti K."/>
            <person name="Lipzen A."/>
            <person name="Mondo S."/>
            <person name="Riley R."/>
            <person name="Salamov A."/>
            <person name="Simmons B.A."/>
            <person name="Magnuson J.K."/>
            <person name="Henrissat B."/>
            <person name="Mortensen U.H."/>
            <person name="Larsen T.O."/>
            <person name="Devries R.P."/>
            <person name="Grigoriev I.V."/>
            <person name="Machida M."/>
            <person name="Baker S.E."/>
            <person name="Andersen M.R."/>
        </authorList>
    </citation>
    <scope>NUCLEOTIDE SEQUENCE [LARGE SCALE GENOMIC DNA]</scope>
    <source>
        <strain evidence="8 9">CBS 151.66</strain>
    </source>
</reference>
<organism evidence="8 9">
    <name type="scientific">Aspergillus leporis</name>
    <dbReference type="NCBI Taxonomy" id="41062"/>
    <lineage>
        <taxon>Eukaryota</taxon>
        <taxon>Fungi</taxon>
        <taxon>Dikarya</taxon>
        <taxon>Ascomycota</taxon>
        <taxon>Pezizomycotina</taxon>
        <taxon>Eurotiomycetes</taxon>
        <taxon>Eurotiomycetidae</taxon>
        <taxon>Eurotiales</taxon>
        <taxon>Aspergillaceae</taxon>
        <taxon>Aspergillus</taxon>
        <taxon>Aspergillus subgen. Circumdati</taxon>
    </lineage>
</organism>
<evidence type="ECO:0000313" key="8">
    <source>
        <dbReference type="EMBL" id="KAB8069304.1"/>
    </source>
</evidence>
<dbReference type="SUPFAM" id="SSF57701">
    <property type="entry name" value="Zn2/Cys6 DNA-binding domain"/>
    <property type="match status" value="1"/>
</dbReference>
<evidence type="ECO:0000256" key="4">
    <source>
        <dbReference type="ARBA" id="ARBA00023125"/>
    </source>
</evidence>
<dbReference type="InterPro" id="IPR036864">
    <property type="entry name" value="Zn2-C6_fun-type_DNA-bd_sf"/>
</dbReference>
<keyword evidence="9" id="KW-1185">Reference proteome</keyword>
<dbReference type="GO" id="GO:0009893">
    <property type="term" value="P:positive regulation of metabolic process"/>
    <property type="evidence" value="ECO:0007669"/>
    <property type="project" value="UniProtKB-ARBA"/>
</dbReference>
<dbReference type="PROSITE" id="PS50048">
    <property type="entry name" value="ZN2_CY6_FUNGAL_2"/>
    <property type="match status" value="1"/>
</dbReference>
<dbReference type="CDD" id="cd00067">
    <property type="entry name" value="GAL4"/>
    <property type="match status" value="1"/>
</dbReference>
<sequence length="473" mass="53255">MDTDPKILPGGRKRVFSKRSKTGCRTCRTRRIKCDETPGVCRNCSSTGRKCDGYDAQRLPRTRLPTVSRSHVAAVVLSSNITTGFQWKMTSDERRCYSFFQHRTVPAIIGFFDSVLWEKFVLQLSQSEKAVYHAVVAFSAIHADYEALGTTLANEDLDNSWHRFAIDQCGRSFACLSARSASQDPNLQRVILVCCILFVLSELMRGQYNLAFTHLKNGLRILKDGNHSSDQSRSRGPAIEQCLVEVFAHLNAQSAYFGVEGLPILFDSGLPSPKTDKSEPVFQTLTEAQEAFNPLLSSMSQAYSKITACSPPGIRGDLAPWHFDVTLKLKRFARCFKPFYENPIHQRSIKEQRGADIIYMQQLTLSVTLGSLLNPDGEPLDHDIIIFRELVSLGEAVTSSFTDRPSILLGMGIIAPLFFVSTKCRQPDIRWRAVRALQSWPHREGPWDSHLLARIAMETIRAEESAFTNEPEW</sequence>
<protein>
    <recommendedName>
        <fullName evidence="7">Zn(2)-C6 fungal-type domain-containing protein</fullName>
    </recommendedName>
</protein>
<evidence type="ECO:0000259" key="7">
    <source>
        <dbReference type="PROSITE" id="PS50048"/>
    </source>
</evidence>
<evidence type="ECO:0000256" key="2">
    <source>
        <dbReference type="ARBA" id="ARBA00022833"/>
    </source>
</evidence>
<gene>
    <name evidence="8" type="ORF">BDV29DRAFT_183030</name>
</gene>
<dbReference type="InterPro" id="IPR052360">
    <property type="entry name" value="Transcr_Regulatory_Proteins"/>
</dbReference>
<dbReference type="PANTHER" id="PTHR36206:SF16">
    <property type="entry name" value="TRANSCRIPTION FACTOR DOMAIN-CONTAINING PROTEIN-RELATED"/>
    <property type="match status" value="1"/>
</dbReference>
<proteinExistence type="predicted"/>
<dbReference type="Pfam" id="PF11951">
    <property type="entry name" value="Fungal_trans_2"/>
    <property type="match status" value="1"/>
</dbReference>
<dbReference type="AlphaFoldDB" id="A0A5N5WQ86"/>
<dbReference type="InterPro" id="IPR021858">
    <property type="entry name" value="Fun_TF"/>
</dbReference>
<evidence type="ECO:0000313" key="9">
    <source>
        <dbReference type="Proteomes" id="UP000326565"/>
    </source>
</evidence>
<dbReference type="Proteomes" id="UP000326565">
    <property type="component" value="Unassembled WGS sequence"/>
</dbReference>
<keyword evidence="1" id="KW-0479">Metal-binding</keyword>